<sequence length="157" mass="16841">MLFLPSVFTVDFGVSAQLDRTVGRRNTFIGTPYWMAPEVIACDENPDATYDYRVCSGKLGAWGLPRAGSNVETMGPAQAGEKGRSDHVSSEGLGSILWQGKCGWGDGMGGRALLQEGMWPRKGPAEAGMVGEERLQAELSGIFTCSSSPIYRVTFGL</sequence>
<dbReference type="PANTHER" id="PTHR47096">
    <property type="entry name" value="MISSHAPEN LIKE KINASE 1"/>
    <property type="match status" value="1"/>
</dbReference>
<evidence type="ECO:0000256" key="1">
    <source>
        <dbReference type="ARBA" id="ARBA00047899"/>
    </source>
</evidence>
<keyword evidence="4" id="KW-1185">Reference proteome</keyword>
<dbReference type="PANTHER" id="PTHR47096:SF1">
    <property type="entry name" value="MISSHAPEN LIKE KINASE 1"/>
    <property type="match status" value="1"/>
</dbReference>
<protein>
    <recommendedName>
        <fullName evidence="5">Protein kinase domain-containing protein</fullName>
    </recommendedName>
</protein>
<dbReference type="SUPFAM" id="SSF56112">
    <property type="entry name" value="Protein kinase-like (PK-like)"/>
    <property type="match status" value="1"/>
</dbReference>
<evidence type="ECO:0000313" key="4">
    <source>
        <dbReference type="Proteomes" id="UP001266305"/>
    </source>
</evidence>
<evidence type="ECO:0000256" key="2">
    <source>
        <dbReference type="ARBA" id="ARBA00048679"/>
    </source>
</evidence>
<comment type="caution">
    <text evidence="3">The sequence shown here is derived from an EMBL/GenBank/DDBJ whole genome shotgun (WGS) entry which is preliminary data.</text>
</comment>
<name>A0ABQ9VQX5_SAGOE</name>
<dbReference type="Gene3D" id="1.10.510.10">
    <property type="entry name" value="Transferase(Phosphotransferase) domain 1"/>
    <property type="match status" value="1"/>
</dbReference>
<comment type="catalytic activity">
    <reaction evidence="2">
        <text>L-seryl-[protein] + ATP = O-phospho-L-seryl-[protein] + ADP + H(+)</text>
        <dbReference type="Rhea" id="RHEA:17989"/>
        <dbReference type="Rhea" id="RHEA-COMP:9863"/>
        <dbReference type="Rhea" id="RHEA-COMP:11604"/>
        <dbReference type="ChEBI" id="CHEBI:15378"/>
        <dbReference type="ChEBI" id="CHEBI:29999"/>
        <dbReference type="ChEBI" id="CHEBI:30616"/>
        <dbReference type="ChEBI" id="CHEBI:83421"/>
        <dbReference type="ChEBI" id="CHEBI:456216"/>
        <dbReference type="EC" id="2.7.11.1"/>
    </reaction>
</comment>
<accession>A0ABQ9VQX5</accession>
<dbReference type="InterPro" id="IPR011009">
    <property type="entry name" value="Kinase-like_dom_sf"/>
</dbReference>
<dbReference type="InterPro" id="IPR051700">
    <property type="entry name" value="STE20_Ser-Thr_kinase"/>
</dbReference>
<gene>
    <name evidence="3" type="ORF">P7K49_011311</name>
</gene>
<dbReference type="Proteomes" id="UP001266305">
    <property type="component" value="Unassembled WGS sequence"/>
</dbReference>
<organism evidence="3 4">
    <name type="scientific">Saguinus oedipus</name>
    <name type="common">Cotton-top tamarin</name>
    <name type="synonym">Oedipomidas oedipus</name>
    <dbReference type="NCBI Taxonomy" id="9490"/>
    <lineage>
        <taxon>Eukaryota</taxon>
        <taxon>Metazoa</taxon>
        <taxon>Chordata</taxon>
        <taxon>Craniata</taxon>
        <taxon>Vertebrata</taxon>
        <taxon>Euteleostomi</taxon>
        <taxon>Mammalia</taxon>
        <taxon>Eutheria</taxon>
        <taxon>Euarchontoglires</taxon>
        <taxon>Primates</taxon>
        <taxon>Haplorrhini</taxon>
        <taxon>Platyrrhini</taxon>
        <taxon>Cebidae</taxon>
        <taxon>Callitrichinae</taxon>
        <taxon>Saguinus</taxon>
    </lineage>
</organism>
<evidence type="ECO:0000313" key="3">
    <source>
        <dbReference type="EMBL" id="KAK2111565.1"/>
    </source>
</evidence>
<reference evidence="3 4" key="1">
    <citation type="submission" date="2023-05" db="EMBL/GenBank/DDBJ databases">
        <title>B98-5 Cell Line De Novo Hybrid Assembly: An Optical Mapping Approach.</title>
        <authorList>
            <person name="Kananen K."/>
            <person name="Auerbach J.A."/>
            <person name="Kautto E."/>
            <person name="Blachly J.S."/>
        </authorList>
    </citation>
    <scope>NUCLEOTIDE SEQUENCE [LARGE SCALE GENOMIC DNA]</scope>
    <source>
        <strain evidence="3">B95-8</strain>
        <tissue evidence="3">Cell line</tissue>
    </source>
</reference>
<comment type="catalytic activity">
    <reaction evidence="1">
        <text>L-threonyl-[protein] + ATP = O-phospho-L-threonyl-[protein] + ADP + H(+)</text>
        <dbReference type="Rhea" id="RHEA:46608"/>
        <dbReference type="Rhea" id="RHEA-COMP:11060"/>
        <dbReference type="Rhea" id="RHEA-COMP:11605"/>
        <dbReference type="ChEBI" id="CHEBI:15378"/>
        <dbReference type="ChEBI" id="CHEBI:30013"/>
        <dbReference type="ChEBI" id="CHEBI:30616"/>
        <dbReference type="ChEBI" id="CHEBI:61977"/>
        <dbReference type="ChEBI" id="CHEBI:456216"/>
        <dbReference type="EC" id="2.7.11.1"/>
    </reaction>
</comment>
<evidence type="ECO:0008006" key="5">
    <source>
        <dbReference type="Google" id="ProtNLM"/>
    </source>
</evidence>
<dbReference type="EMBL" id="JASSZA010000005">
    <property type="protein sequence ID" value="KAK2111565.1"/>
    <property type="molecule type" value="Genomic_DNA"/>
</dbReference>
<proteinExistence type="predicted"/>